<reference evidence="7" key="1">
    <citation type="submission" date="2016-02" db="EMBL/GenBank/DDBJ databases">
        <title>RNAseq analyses of the midgut from blood- or serum-fed Ixodes ricinus ticks.</title>
        <authorList>
            <person name="Perner J."/>
            <person name="Provaznik J."/>
            <person name="Schrenkova J."/>
            <person name="Urbanova V."/>
            <person name="Ribeiro J.M."/>
            <person name="Kopacek P."/>
        </authorList>
    </citation>
    <scope>NUCLEOTIDE SEQUENCE</scope>
    <source>
        <tissue evidence="7">Gut</tissue>
    </source>
</reference>
<dbReference type="InterPro" id="IPR015894">
    <property type="entry name" value="Guanylate-bd_N"/>
</dbReference>
<feature type="non-terminal residue" evidence="7">
    <location>
        <position position="1"/>
    </location>
</feature>
<dbReference type="Pfam" id="PF02263">
    <property type="entry name" value="GBP"/>
    <property type="match status" value="1"/>
</dbReference>
<proteinExistence type="evidence at transcript level"/>
<sequence>SVLLQEDVRDLPVVVLLVAGAFRTGKSSILNVLLRFPYLQSRNWLGEPDKPLEGFPWKSGSDAHTEGIVFWSKLIRAKTTDGKEVAVLLVDTQGSLSTSSSTAESVHISALSVLISSIQVFNVMMNLQMDDLQHLQMYYEYGIRARELVGGKSGFQLCVFLVRDWQWPEDCEFGWEGGERLLQKIFGVNSKQKVTDELRGLRNCFRSCVSSRKCFLMPPPERTYNGFSINGKVDGITPFFSKYLRDFVRGVLSPSELVVKTVAGVPVTASQLCKFIERMTPMFSSEELPEPGIMFGKTAEFCAELARKNALMKYRYSLEKVVRSNEKLISLEELMQKEESIWIEVLDSFDNAPFRKLSTYHEEERESLIKELGTIFSVVRARYLDDRKESEERERSEKFSRQDAAKHIAIFGAKALNAFGFLPESVTNVVVDAARGTMDVSTFAALGPDIVAGVYEWKYKKDSPTQQETLQPIQISRTDSLRWGTSRMRGEAGRGKEDPYVNIRKASEERERSQTFSEVDAVRRSATLRAKALGASGFRPKGIANVVGDAARDGMDVPKCTAKGNDLAAEMFEWKYKKDSPTQQETLQPIRRSRTGGFRPGTSRMRGETRNFEER</sequence>
<name>A0A131XUG0_IXORI</name>
<dbReference type="EMBL" id="GEFM01005951">
    <property type="protein sequence ID" value="JAP69845.1"/>
    <property type="molecule type" value="mRNA"/>
</dbReference>
<organism evidence="7">
    <name type="scientific">Ixodes ricinus</name>
    <name type="common">Common tick</name>
    <name type="synonym">Acarus ricinus</name>
    <dbReference type="NCBI Taxonomy" id="34613"/>
    <lineage>
        <taxon>Eukaryota</taxon>
        <taxon>Metazoa</taxon>
        <taxon>Ecdysozoa</taxon>
        <taxon>Arthropoda</taxon>
        <taxon>Chelicerata</taxon>
        <taxon>Arachnida</taxon>
        <taxon>Acari</taxon>
        <taxon>Parasitiformes</taxon>
        <taxon>Ixodida</taxon>
        <taxon>Ixodoidea</taxon>
        <taxon>Ixodidae</taxon>
        <taxon>Ixodinae</taxon>
        <taxon>Ixodes</taxon>
    </lineage>
</organism>
<evidence type="ECO:0000259" key="6">
    <source>
        <dbReference type="PROSITE" id="PS51715"/>
    </source>
</evidence>
<evidence type="ECO:0000256" key="1">
    <source>
        <dbReference type="ARBA" id="ARBA00022741"/>
    </source>
</evidence>
<dbReference type="InterPro" id="IPR027417">
    <property type="entry name" value="P-loop_NTPase"/>
</dbReference>
<dbReference type="PANTHER" id="PTHR10751">
    <property type="entry name" value="GUANYLATE BINDING PROTEIN"/>
    <property type="match status" value="1"/>
</dbReference>
<evidence type="ECO:0000256" key="2">
    <source>
        <dbReference type="ARBA" id="ARBA00022801"/>
    </source>
</evidence>
<keyword evidence="1" id="KW-0547">Nucleotide-binding</keyword>
<dbReference type="GO" id="GO:0005525">
    <property type="term" value="F:GTP binding"/>
    <property type="evidence" value="ECO:0007669"/>
    <property type="project" value="UniProtKB-KW"/>
</dbReference>
<dbReference type="PROSITE" id="PS51715">
    <property type="entry name" value="G_GB1_RHD3"/>
    <property type="match status" value="1"/>
</dbReference>
<dbReference type="SUPFAM" id="SSF52540">
    <property type="entry name" value="P-loop containing nucleoside triphosphate hydrolases"/>
    <property type="match status" value="1"/>
</dbReference>
<evidence type="ECO:0000256" key="4">
    <source>
        <dbReference type="PROSITE-ProRule" id="PRU01052"/>
    </source>
</evidence>
<dbReference type="InterPro" id="IPR030386">
    <property type="entry name" value="G_GB1_RHD3_dom"/>
</dbReference>
<evidence type="ECO:0000256" key="3">
    <source>
        <dbReference type="ARBA" id="ARBA00023134"/>
    </source>
</evidence>
<protein>
    <submittedName>
        <fullName evidence="7">Putative guanylate-binding protein</fullName>
    </submittedName>
</protein>
<dbReference type="SUPFAM" id="SSF48340">
    <property type="entry name" value="Interferon-induced guanylate-binding protein 1 (GBP1), C-terminal domain"/>
    <property type="match status" value="1"/>
</dbReference>
<accession>A0A131XUG0</accession>
<dbReference type="GO" id="GO:0003924">
    <property type="term" value="F:GTPase activity"/>
    <property type="evidence" value="ECO:0007669"/>
    <property type="project" value="InterPro"/>
</dbReference>
<feature type="region of interest" description="Disordered" evidence="5">
    <location>
        <begin position="578"/>
        <end position="615"/>
    </location>
</feature>
<dbReference type="Gene3D" id="1.20.58.420">
    <property type="entry name" value="AHSP"/>
    <property type="match status" value="1"/>
</dbReference>
<feature type="domain" description="GB1/RHD3-type G" evidence="6">
    <location>
        <begin position="10"/>
        <end position="256"/>
    </location>
</feature>
<keyword evidence="2" id="KW-0378">Hydrolase</keyword>
<evidence type="ECO:0000313" key="7">
    <source>
        <dbReference type="EMBL" id="JAP69845.1"/>
    </source>
</evidence>
<comment type="similarity">
    <text evidence="4">Belongs to the TRAFAC class dynamin-like GTPase superfamily. GB1/RHD3 GTPase family.</text>
</comment>
<keyword evidence="3" id="KW-0342">GTP-binding</keyword>
<dbReference type="Gene3D" id="3.40.50.300">
    <property type="entry name" value="P-loop containing nucleotide triphosphate hydrolases"/>
    <property type="match status" value="1"/>
</dbReference>
<evidence type="ECO:0000256" key="5">
    <source>
        <dbReference type="SAM" id="MobiDB-lite"/>
    </source>
</evidence>
<dbReference type="AlphaFoldDB" id="A0A131XUG0"/>
<feature type="compositionally biased region" description="Basic and acidic residues" evidence="5">
    <location>
        <begin position="605"/>
        <end position="615"/>
    </location>
</feature>
<dbReference type="InterPro" id="IPR036543">
    <property type="entry name" value="Guanylate-bd_C_sf"/>
</dbReference>